<comment type="caution">
    <text evidence="2">The sequence shown here is derived from an EMBL/GenBank/DDBJ whole genome shotgun (WGS) entry which is preliminary data.</text>
</comment>
<keyword evidence="3" id="KW-1185">Reference proteome</keyword>
<dbReference type="AlphaFoldDB" id="A0A1E7KPR4"/>
<reference evidence="2 3" key="1">
    <citation type="journal article" date="2016" name="Front. Microbiol.">
        <title>Comparative Genomics Analysis of Streptomyces Species Reveals Their Adaptation to the Marine Environment and Their Diversity at the Genomic Level.</title>
        <authorList>
            <person name="Tian X."/>
            <person name="Zhang Z."/>
            <person name="Yang T."/>
            <person name="Chen M."/>
            <person name="Li J."/>
            <person name="Chen F."/>
            <person name="Yang J."/>
            <person name="Li W."/>
            <person name="Zhang B."/>
            <person name="Zhang Z."/>
            <person name="Wu J."/>
            <person name="Zhang C."/>
            <person name="Long L."/>
            <person name="Xiao J."/>
        </authorList>
    </citation>
    <scope>NUCLEOTIDE SEQUENCE [LARGE SCALE GENOMIC DNA]</scope>
    <source>
        <strain evidence="2 3">SCSIO 02100</strain>
    </source>
</reference>
<organism evidence="2 3">
    <name type="scientific">Streptomyces oceani</name>
    <dbReference type="NCBI Taxonomy" id="1075402"/>
    <lineage>
        <taxon>Bacteria</taxon>
        <taxon>Bacillati</taxon>
        <taxon>Actinomycetota</taxon>
        <taxon>Actinomycetes</taxon>
        <taxon>Kitasatosporales</taxon>
        <taxon>Streptomycetaceae</taxon>
        <taxon>Streptomyces</taxon>
    </lineage>
</organism>
<dbReference type="STRING" id="1075402.AN216_01465"/>
<gene>
    <name evidence="2" type="ORF">AN216_01465</name>
</gene>
<sequence>MPSARRAPAPNPTLRALLAETGWTQAAFALAIRRVAGEAGVPMRYDRASVAHWLRGSRPRPAVQRFMAEALSRRLARPVTVPELGMGGSGGPGRPAPGHSPSEPRPPVEGLPVDAPGRPLDSL</sequence>
<evidence type="ECO:0008006" key="4">
    <source>
        <dbReference type="Google" id="ProtNLM"/>
    </source>
</evidence>
<feature type="non-terminal residue" evidence="2">
    <location>
        <position position="123"/>
    </location>
</feature>
<evidence type="ECO:0000256" key="1">
    <source>
        <dbReference type="SAM" id="MobiDB-lite"/>
    </source>
</evidence>
<accession>A0A1E7KPR4</accession>
<evidence type="ECO:0000313" key="3">
    <source>
        <dbReference type="Proteomes" id="UP000176101"/>
    </source>
</evidence>
<evidence type="ECO:0000313" key="2">
    <source>
        <dbReference type="EMBL" id="OEV05843.1"/>
    </source>
</evidence>
<dbReference type="Proteomes" id="UP000176101">
    <property type="component" value="Unassembled WGS sequence"/>
</dbReference>
<protein>
    <recommendedName>
        <fullName evidence="4">Transcriptional regulator</fullName>
    </recommendedName>
</protein>
<proteinExistence type="predicted"/>
<feature type="region of interest" description="Disordered" evidence="1">
    <location>
        <begin position="79"/>
        <end position="123"/>
    </location>
</feature>
<dbReference type="EMBL" id="LJGU01000092">
    <property type="protein sequence ID" value="OEV05843.1"/>
    <property type="molecule type" value="Genomic_DNA"/>
</dbReference>
<name>A0A1E7KPR4_9ACTN</name>